<dbReference type="PANTHER" id="PTHR43433">
    <property type="entry name" value="HYDROLASE, ALPHA/BETA FOLD FAMILY PROTEIN"/>
    <property type="match status" value="1"/>
</dbReference>
<dbReference type="GO" id="GO:0006508">
    <property type="term" value="P:proteolysis"/>
    <property type="evidence" value="ECO:0007669"/>
    <property type="project" value="InterPro"/>
</dbReference>
<dbReference type="PRINTS" id="PR00111">
    <property type="entry name" value="ABHYDROLASE"/>
</dbReference>
<organism evidence="4 5">
    <name type="scientific">Pelagovum pacificum</name>
    <dbReference type="NCBI Taxonomy" id="2588711"/>
    <lineage>
        <taxon>Bacteria</taxon>
        <taxon>Pseudomonadati</taxon>
        <taxon>Pseudomonadota</taxon>
        <taxon>Alphaproteobacteria</taxon>
        <taxon>Rhodobacterales</taxon>
        <taxon>Paracoccaceae</taxon>
        <taxon>Pelagovum</taxon>
    </lineage>
</organism>
<dbReference type="SUPFAM" id="SSF53474">
    <property type="entry name" value="alpha/beta-Hydrolases"/>
    <property type="match status" value="1"/>
</dbReference>
<dbReference type="AlphaFoldDB" id="A0A5C5GHP8"/>
<proteinExistence type="inferred from homology"/>
<dbReference type="InterPro" id="IPR000073">
    <property type="entry name" value="AB_hydrolase_1"/>
</dbReference>
<dbReference type="InterPro" id="IPR050471">
    <property type="entry name" value="AB_hydrolase"/>
</dbReference>
<dbReference type="Pfam" id="PF00561">
    <property type="entry name" value="Abhydrolase_1"/>
    <property type="match status" value="1"/>
</dbReference>
<evidence type="ECO:0000313" key="4">
    <source>
        <dbReference type="EMBL" id="TNY34295.1"/>
    </source>
</evidence>
<gene>
    <name evidence="4" type="ORF">FHY64_02870</name>
</gene>
<dbReference type="GO" id="GO:0008233">
    <property type="term" value="F:peptidase activity"/>
    <property type="evidence" value="ECO:0007669"/>
    <property type="project" value="InterPro"/>
</dbReference>
<dbReference type="Proteomes" id="UP000314011">
    <property type="component" value="Unassembled WGS sequence"/>
</dbReference>
<name>A0A5C5GHP8_9RHOB</name>
<feature type="domain" description="AB hydrolase-1" evidence="3">
    <location>
        <begin position="56"/>
        <end position="160"/>
    </location>
</feature>
<dbReference type="PANTHER" id="PTHR43433:SF10">
    <property type="entry name" value="AB HYDROLASE-1 DOMAIN-CONTAINING PROTEIN"/>
    <property type="match status" value="1"/>
</dbReference>
<keyword evidence="5" id="KW-1185">Reference proteome</keyword>
<dbReference type="PRINTS" id="PR00793">
    <property type="entry name" value="PROAMNOPTASE"/>
</dbReference>
<dbReference type="InterPro" id="IPR029058">
    <property type="entry name" value="AB_hydrolase_fold"/>
</dbReference>
<evidence type="ECO:0000259" key="3">
    <source>
        <dbReference type="Pfam" id="PF00561"/>
    </source>
</evidence>
<evidence type="ECO:0000256" key="1">
    <source>
        <dbReference type="ARBA" id="ARBA00010088"/>
    </source>
</evidence>
<comment type="similarity">
    <text evidence="1">Belongs to the peptidase S33 family.</text>
</comment>
<dbReference type="InterPro" id="IPR002410">
    <property type="entry name" value="Peptidase_S33"/>
</dbReference>
<dbReference type="EMBL" id="VFFF01000001">
    <property type="protein sequence ID" value="TNY34295.1"/>
    <property type="molecule type" value="Genomic_DNA"/>
</dbReference>
<evidence type="ECO:0000256" key="2">
    <source>
        <dbReference type="ARBA" id="ARBA00022801"/>
    </source>
</evidence>
<accession>A0A5C5GHP8</accession>
<protein>
    <submittedName>
        <fullName evidence="4">Alpha/beta hydrolase</fullName>
    </submittedName>
</protein>
<keyword evidence="2 4" id="KW-0378">Hydrolase</keyword>
<evidence type="ECO:0000313" key="5">
    <source>
        <dbReference type="Proteomes" id="UP000314011"/>
    </source>
</evidence>
<comment type="caution">
    <text evidence="4">The sequence shown here is derived from an EMBL/GenBank/DDBJ whole genome shotgun (WGS) entry which is preliminary data.</text>
</comment>
<dbReference type="Gene3D" id="3.40.50.1820">
    <property type="entry name" value="alpha/beta hydrolase"/>
    <property type="match status" value="1"/>
</dbReference>
<reference evidence="4 5" key="1">
    <citation type="submission" date="2019-06" db="EMBL/GenBank/DDBJ databases">
        <title>Genome of new Rhodobacteraceae sp. SM1903.</title>
        <authorList>
            <person name="Ren X."/>
        </authorList>
    </citation>
    <scope>NUCLEOTIDE SEQUENCE [LARGE SCALE GENOMIC DNA]</scope>
    <source>
        <strain evidence="4 5">SM1903</strain>
    </source>
</reference>
<dbReference type="OrthoDB" id="9815441at2"/>
<sequence>MLLILVALIAAVTIVTRIRATAREDAAEAAFPPEGKFVDVDGTRVHAVVSGDGPDLVLIHGSSGNTRDFTFRLAPMLAKKYRVITFDRPGLGYTERTGAVGETITGQARLLQAAAEKLGADKPIVLGQSYGGAVALAWAVETPDALSALVTVSSPSQVWEGGLPWLYAMNSSILGGRVAVPLITAWTPASYVRAQVESIFAPQDMPEGYADYIGAPLTLRRESLRANAVQRAGLKEELRALVPRYDAITVPVEIVHGTADDTVPFDIHATPLAEQVETAHLVPLEGIGHVPHNTVPDDVIAAIDRAAERAGLR</sequence>